<protein>
    <submittedName>
        <fullName evidence="2">Glycosyltransferase</fullName>
    </submittedName>
</protein>
<reference evidence="2" key="1">
    <citation type="submission" date="2020-09" db="EMBL/GenBank/DDBJ databases">
        <title>Genomic insights into the novelty and pathogenicity of a unique biofilm-forming Enterococcus sp. bacteria (Enterococcus lacertideformus) identified in reptiles.</title>
        <authorList>
            <person name="Agius J.E."/>
            <person name="Phalen D.N."/>
            <person name="Rose K."/>
            <person name="Eden J.-S."/>
        </authorList>
    </citation>
    <scope>NUCLEOTIDE SEQUENCE</scope>
    <source>
        <strain evidence="2">PHRS 0518</strain>
    </source>
</reference>
<dbReference type="AlphaFoldDB" id="A0A931F7Y6"/>
<evidence type="ECO:0000313" key="2">
    <source>
        <dbReference type="EMBL" id="MBF8807269.1"/>
    </source>
</evidence>
<dbReference type="InterPro" id="IPR050194">
    <property type="entry name" value="Glycosyltransferase_grp1"/>
</dbReference>
<dbReference type="EMBL" id="JADAKE010000004">
    <property type="protein sequence ID" value="MBF8807269.1"/>
    <property type="molecule type" value="Genomic_DNA"/>
</dbReference>
<proteinExistence type="predicted"/>
<sequence>MRPLYVAPYFEEKRGFDVIIGHYGYNLLLLEIIKNSYQTFPKLVGFFHGNDLTGFVQRFGRKIYQPLQQKTTTMGLPISQLLAECLKEMQLLVGQTTVHHMGIDISDFYYTQPIEIAGIIQLLIVGRLTEKKGIDNAIEAVAILKQKNKKVRLQIIGDGEQKEELQQLIADFQFNGRNPIERMANTRRSQRSCTRSRYYFIAK</sequence>
<evidence type="ECO:0000313" key="3">
    <source>
        <dbReference type="Proteomes" id="UP000637757"/>
    </source>
</evidence>
<dbReference type="SUPFAM" id="SSF53756">
    <property type="entry name" value="UDP-Glycosyltransferase/glycogen phosphorylase"/>
    <property type="match status" value="1"/>
</dbReference>
<dbReference type="InterPro" id="IPR001296">
    <property type="entry name" value="Glyco_trans_1"/>
</dbReference>
<evidence type="ECO:0000259" key="1">
    <source>
        <dbReference type="Pfam" id="PF00534"/>
    </source>
</evidence>
<dbReference type="Gene3D" id="3.40.50.2000">
    <property type="entry name" value="Glycogen Phosphorylase B"/>
    <property type="match status" value="2"/>
</dbReference>
<dbReference type="Proteomes" id="UP000637757">
    <property type="component" value="Unassembled WGS sequence"/>
</dbReference>
<accession>A0A931F7Y6</accession>
<keyword evidence="3" id="KW-1185">Reference proteome</keyword>
<feature type="domain" description="Glycosyl transferase family 1" evidence="1">
    <location>
        <begin position="121"/>
        <end position="172"/>
    </location>
</feature>
<dbReference type="Pfam" id="PF00534">
    <property type="entry name" value="Glycos_transf_1"/>
    <property type="match status" value="1"/>
</dbReference>
<gene>
    <name evidence="2" type="ORF">IC227_01175</name>
</gene>
<dbReference type="PANTHER" id="PTHR45947:SF3">
    <property type="entry name" value="SULFOQUINOVOSYL TRANSFERASE SQD2"/>
    <property type="match status" value="1"/>
</dbReference>
<dbReference type="GO" id="GO:0016757">
    <property type="term" value="F:glycosyltransferase activity"/>
    <property type="evidence" value="ECO:0007669"/>
    <property type="project" value="InterPro"/>
</dbReference>
<organism evidence="2 3">
    <name type="scientific">Enterococcus lacertideformus</name>
    <dbReference type="NCBI Taxonomy" id="2771493"/>
    <lineage>
        <taxon>Bacteria</taxon>
        <taxon>Bacillati</taxon>
        <taxon>Bacillota</taxon>
        <taxon>Bacilli</taxon>
        <taxon>Lactobacillales</taxon>
        <taxon>Enterococcaceae</taxon>
        <taxon>Enterococcus</taxon>
    </lineage>
</organism>
<name>A0A931F7Y6_9ENTE</name>
<comment type="caution">
    <text evidence="2">The sequence shown here is derived from an EMBL/GenBank/DDBJ whole genome shotgun (WGS) entry which is preliminary data.</text>
</comment>
<dbReference type="PANTHER" id="PTHR45947">
    <property type="entry name" value="SULFOQUINOVOSYL TRANSFERASE SQD2"/>
    <property type="match status" value="1"/>
</dbReference>